<dbReference type="PANTHER" id="PTHR43308">
    <property type="entry name" value="OUTER MEMBRANE PROTEIN ALPHA-RELATED"/>
    <property type="match status" value="1"/>
</dbReference>
<sequence>TTELFPDVSPEHTFFEYIQDLAENKIISGFGDGTFRPDEYVTRAQMTKFVANGFGFISLDDSCKLFPDIREKHTFYSYATTLKCKGIVSGYPDGKFGPDDPLTRGQAMKFVVVGSRVAKGNEDFLPLLQNNVFPDVPQTHTFYENIHAAYSHSIVNGYPNGEFGPDDQITRGQMAKMISNGRAKINEDLGL</sequence>
<evidence type="ECO:0000313" key="2">
    <source>
        <dbReference type="EMBL" id="MCA9385728.1"/>
    </source>
</evidence>
<accession>A0A955L8T1</accession>
<name>A0A955L8T1_9BACT</name>
<feature type="domain" description="SLH" evidence="1">
    <location>
        <begin position="129"/>
        <end position="191"/>
    </location>
</feature>
<evidence type="ECO:0000259" key="1">
    <source>
        <dbReference type="PROSITE" id="PS51272"/>
    </source>
</evidence>
<organism evidence="2 3">
    <name type="scientific">Candidatus Dojkabacteria bacterium</name>
    <dbReference type="NCBI Taxonomy" id="2099670"/>
    <lineage>
        <taxon>Bacteria</taxon>
        <taxon>Candidatus Dojkabacteria</taxon>
    </lineage>
</organism>
<feature type="domain" description="SLH" evidence="1">
    <location>
        <begin position="1"/>
        <end position="64"/>
    </location>
</feature>
<gene>
    <name evidence="2" type="ORF">KC717_03710</name>
</gene>
<dbReference type="PANTHER" id="PTHR43308:SF5">
    <property type="entry name" value="S-LAYER PROTEIN _ PEPTIDOGLYCAN ENDO-BETA-N-ACETYLGLUCOSAMINIDASE"/>
    <property type="match status" value="1"/>
</dbReference>
<reference evidence="2" key="1">
    <citation type="submission" date="2020-04" db="EMBL/GenBank/DDBJ databases">
        <authorList>
            <person name="Zhang T."/>
        </authorList>
    </citation>
    <scope>NUCLEOTIDE SEQUENCE</scope>
    <source>
        <strain evidence="2">HKST-UBA11</strain>
    </source>
</reference>
<dbReference type="Pfam" id="PF00395">
    <property type="entry name" value="SLH"/>
    <property type="match status" value="3"/>
</dbReference>
<comment type="caution">
    <text evidence="2">The sequence shown here is derived from an EMBL/GenBank/DDBJ whole genome shotgun (WGS) entry which is preliminary data.</text>
</comment>
<reference evidence="2" key="2">
    <citation type="journal article" date="2021" name="Microbiome">
        <title>Successional dynamics and alternative stable states in a saline activated sludge microbial community over 9 years.</title>
        <authorList>
            <person name="Wang Y."/>
            <person name="Ye J."/>
            <person name="Ju F."/>
            <person name="Liu L."/>
            <person name="Boyd J.A."/>
            <person name="Deng Y."/>
            <person name="Parks D.H."/>
            <person name="Jiang X."/>
            <person name="Yin X."/>
            <person name="Woodcroft B.J."/>
            <person name="Tyson G.W."/>
            <person name="Hugenholtz P."/>
            <person name="Polz M.F."/>
            <person name="Zhang T."/>
        </authorList>
    </citation>
    <scope>NUCLEOTIDE SEQUENCE</scope>
    <source>
        <strain evidence="2">HKST-UBA11</strain>
    </source>
</reference>
<feature type="domain" description="SLH" evidence="1">
    <location>
        <begin position="65"/>
        <end position="125"/>
    </location>
</feature>
<evidence type="ECO:0000313" key="3">
    <source>
        <dbReference type="Proteomes" id="UP000754563"/>
    </source>
</evidence>
<dbReference type="PROSITE" id="PS51272">
    <property type="entry name" value="SLH"/>
    <property type="match status" value="3"/>
</dbReference>
<dbReference type="InterPro" id="IPR001119">
    <property type="entry name" value="SLH_dom"/>
</dbReference>
<dbReference type="Proteomes" id="UP000754563">
    <property type="component" value="Unassembled WGS sequence"/>
</dbReference>
<dbReference type="EMBL" id="JAGQLH010000040">
    <property type="protein sequence ID" value="MCA9385728.1"/>
    <property type="molecule type" value="Genomic_DNA"/>
</dbReference>
<protein>
    <submittedName>
        <fullName evidence="2">S-layer homology domain-containing protein</fullName>
    </submittedName>
</protein>
<dbReference type="InterPro" id="IPR051465">
    <property type="entry name" value="Cell_Envelope_Struct_Comp"/>
</dbReference>
<feature type="non-terminal residue" evidence="2">
    <location>
        <position position="1"/>
    </location>
</feature>
<proteinExistence type="predicted"/>
<dbReference type="AlphaFoldDB" id="A0A955L8T1"/>